<reference evidence="1" key="2">
    <citation type="submission" date="2020-09" db="EMBL/GenBank/DDBJ databases">
        <authorList>
            <person name="Sun Q."/>
            <person name="Zhou Y."/>
        </authorList>
    </citation>
    <scope>NUCLEOTIDE SEQUENCE</scope>
    <source>
        <strain evidence="1">CGMCC 1.15448</strain>
    </source>
</reference>
<proteinExistence type="predicted"/>
<dbReference type="EMBL" id="BMJC01000002">
    <property type="protein sequence ID" value="GGB01557.1"/>
    <property type="molecule type" value="Genomic_DNA"/>
</dbReference>
<evidence type="ECO:0000313" key="2">
    <source>
        <dbReference type="Proteomes" id="UP000607559"/>
    </source>
</evidence>
<keyword evidence="2" id="KW-1185">Reference proteome</keyword>
<comment type="caution">
    <text evidence="1">The sequence shown here is derived from an EMBL/GenBank/DDBJ whole genome shotgun (WGS) entry which is preliminary data.</text>
</comment>
<name>A0A8J2UD84_9BACT</name>
<reference evidence="1" key="1">
    <citation type="journal article" date="2014" name="Int. J. Syst. Evol. Microbiol.">
        <title>Complete genome sequence of Corynebacterium casei LMG S-19264T (=DSM 44701T), isolated from a smear-ripened cheese.</title>
        <authorList>
            <consortium name="US DOE Joint Genome Institute (JGI-PGF)"/>
            <person name="Walter F."/>
            <person name="Albersmeier A."/>
            <person name="Kalinowski J."/>
            <person name="Ruckert C."/>
        </authorList>
    </citation>
    <scope>NUCLEOTIDE SEQUENCE</scope>
    <source>
        <strain evidence="1">CGMCC 1.15448</strain>
    </source>
</reference>
<evidence type="ECO:0000313" key="1">
    <source>
        <dbReference type="EMBL" id="GGB01557.1"/>
    </source>
</evidence>
<organism evidence="1 2">
    <name type="scientific">Puia dinghuensis</name>
    <dbReference type="NCBI Taxonomy" id="1792502"/>
    <lineage>
        <taxon>Bacteria</taxon>
        <taxon>Pseudomonadati</taxon>
        <taxon>Bacteroidota</taxon>
        <taxon>Chitinophagia</taxon>
        <taxon>Chitinophagales</taxon>
        <taxon>Chitinophagaceae</taxon>
        <taxon>Puia</taxon>
    </lineage>
</organism>
<dbReference type="Proteomes" id="UP000607559">
    <property type="component" value="Unassembled WGS sequence"/>
</dbReference>
<dbReference type="AlphaFoldDB" id="A0A8J2UD84"/>
<sequence>MGAYLSSYETEDGKEKKVEISDYGGFFYDEASELYYVIPRSISNEWMDYISTQVTLLRSKK</sequence>
<gene>
    <name evidence="1" type="ORF">GCM10011511_26090</name>
</gene>
<protein>
    <submittedName>
        <fullName evidence="1">Uncharacterized protein</fullName>
    </submittedName>
</protein>
<accession>A0A8J2UD84</accession>